<gene>
    <name evidence="6" type="ORF">COX44_03125</name>
</gene>
<dbReference type="GO" id="GO:0000703">
    <property type="term" value="F:oxidized pyrimidine nucleobase lesion DNA N-glycosylase activity"/>
    <property type="evidence" value="ECO:0007669"/>
    <property type="project" value="TreeGrafter"/>
</dbReference>
<sequence length="254" mass="29288">MREKYILSLVQFSHSSKTKNLPIWERGFSRSDEANLLIFNNSYAFILGLIFDHGIKSNIAWTSPHKLKQRLGHLNVKRVADMEINQLTSVIAQKKSLHRFPKNTAKHIIESSRIIRDKFRSKADLIWHENKSIISAKKNFLKLCGIGEKKANLAILLLAREFRVKFDDVHLLDVALDSHVQRVLLRSGYFNTSTKEGTAELNSAFREVHPNFPALLGTPLWYVGRHFCTMTQPKCKTCPVSKWCSKLFQRINET</sequence>
<protein>
    <recommendedName>
        <fullName evidence="8">HhH-GPD domain-containing protein</fullName>
    </recommendedName>
</protein>
<dbReference type="Gene3D" id="1.10.1670.10">
    <property type="entry name" value="Helix-hairpin-Helix base-excision DNA repair enzymes (C-terminal)"/>
    <property type="match status" value="1"/>
</dbReference>
<dbReference type="GO" id="GO:0016829">
    <property type="term" value="F:lyase activity"/>
    <property type="evidence" value="ECO:0007669"/>
    <property type="project" value="UniProtKB-KW"/>
</dbReference>
<dbReference type="Proteomes" id="UP000231480">
    <property type="component" value="Unassembled WGS sequence"/>
</dbReference>
<dbReference type="GO" id="GO:0006285">
    <property type="term" value="P:base-excision repair, AP site formation"/>
    <property type="evidence" value="ECO:0007669"/>
    <property type="project" value="TreeGrafter"/>
</dbReference>
<keyword evidence="1" id="KW-0227">DNA damage</keyword>
<organism evidence="6 7">
    <name type="scientific">Candidatus Portnoybacteria bacterium CG23_combo_of_CG06-09_8_20_14_all_37_13</name>
    <dbReference type="NCBI Taxonomy" id="1974819"/>
    <lineage>
        <taxon>Bacteria</taxon>
        <taxon>Candidatus Portnoyibacteriota</taxon>
    </lineage>
</organism>
<name>A0A2G9YEB5_9BACT</name>
<dbReference type="InterPro" id="IPR011257">
    <property type="entry name" value="DNA_glycosylase"/>
</dbReference>
<dbReference type="AlphaFoldDB" id="A0A2G9YEB5"/>
<dbReference type="InterPro" id="IPR023170">
    <property type="entry name" value="HhH_base_excis_C"/>
</dbReference>
<dbReference type="PANTHER" id="PTHR43286:SF1">
    <property type="entry name" value="ENDONUCLEASE III-LIKE PROTEIN 1"/>
    <property type="match status" value="1"/>
</dbReference>
<comment type="caution">
    <text evidence="6">The sequence shown here is derived from an EMBL/GenBank/DDBJ whole genome shotgun (WGS) entry which is preliminary data.</text>
</comment>
<keyword evidence="5" id="KW-0326">Glycosidase</keyword>
<evidence type="ECO:0008006" key="8">
    <source>
        <dbReference type="Google" id="ProtNLM"/>
    </source>
</evidence>
<evidence type="ECO:0000256" key="5">
    <source>
        <dbReference type="ARBA" id="ARBA00023295"/>
    </source>
</evidence>
<dbReference type="Gene3D" id="1.10.340.30">
    <property type="entry name" value="Hypothetical protein, domain 2"/>
    <property type="match status" value="1"/>
</dbReference>
<dbReference type="SUPFAM" id="SSF48150">
    <property type="entry name" value="DNA-glycosylase"/>
    <property type="match status" value="1"/>
</dbReference>
<proteinExistence type="predicted"/>
<dbReference type="GO" id="GO:0003906">
    <property type="term" value="F:DNA-(apurinic or apyrimidinic site) endonuclease activity"/>
    <property type="evidence" value="ECO:0007669"/>
    <property type="project" value="TreeGrafter"/>
</dbReference>
<evidence type="ECO:0000256" key="4">
    <source>
        <dbReference type="ARBA" id="ARBA00023239"/>
    </source>
</evidence>
<evidence type="ECO:0000256" key="2">
    <source>
        <dbReference type="ARBA" id="ARBA00022801"/>
    </source>
</evidence>
<evidence type="ECO:0000313" key="6">
    <source>
        <dbReference type="EMBL" id="PIP16871.1"/>
    </source>
</evidence>
<dbReference type="PANTHER" id="PTHR43286">
    <property type="entry name" value="ENDONUCLEASE III-LIKE PROTEIN 1"/>
    <property type="match status" value="1"/>
</dbReference>
<keyword evidence="3" id="KW-0234">DNA repair</keyword>
<evidence type="ECO:0000313" key="7">
    <source>
        <dbReference type="Proteomes" id="UP000231480"/>
    </source>
</evidence>
<keyword evidence="4" id="KW-0456">Lyase</keyword>
<evidence type="ECO:0000256" key="3">
    <source>
        <dbReference type="ARBA" id="ARBA00023204"/>
    </source>
</evidence>
<reference evidence="6 7" key="1">
    <citation type="submission" date="2017-09" db="EMBL/GenBank/DDBJ databases">
        <title>Depth-based differentiation of microbial function through sediment-hosted aquifers and enrichment of novel symbionts in the deep terrestrial subsurface.</title>
        <authorList>
            <person name="Probst A.J."/>
            <person name="Ladd B."/>
            <person name="Jarett J.K."/>
            <person name="Geller-Mcgrath D.E."/>
            <person name="Sieber C.M."/>
            <person name="Emerson J.B."/>
            <person name="Anantharaman K."/>
            <person name="Thomas B.C."/>
            <person name="Malmstrom R."/>
            <person name="Stieglmeier M."/>
            <person name="Klingl A."/>
            <person name="Woyke T."/>
            <person name="Ryan C.M."/>
            <person name="Banfield J.F."/>
        </authorList>
    </citation>
    <scope>NUCLEOTIDE SEQUENCE [LARGE SCALE GENOMIC DNA]</scope>
    <source>
        <strain evidence="6">CG23_combo_of_CG06-09_8_20_14_all_37_13</strain>
    </source>
</reference>
<accession>A0A2G9YEB5</accession>
<keyword evidence="2" id="KW-0378">Hydrolase</keyword>
<dbReference type="EMBL" id="PCRH01000067">
    <property type="protein sequence ID" value="PIP16871.1"/>
    <property type="molecule type" value="Genomic_DNA"/>
</dbReference>
<evidence type="ECO:0000256" key="1">
    <source>
        <dbReference type="ARBA" id="ARBA00022763"/>
    </source>
</evidence>
<dbReference type="GO" id="GO:0006289">
    <property type="term" value="P:nucleotide-excision repair"/>
    <property type="evidence" value="ECO:0007669"/>
    <property type="project" value="TreeGrafter"/>
</dbReference>